<reference evidence="2" key="1">
    <citation type="submission" date="2020-07" db="EMBL/GenBank/DDBJ databases">
        <title>Genomic analysis of a strain of Sedimentibacter Hydroxybenzoicus DSM7310.</title>
        <authorList>
            <person name="Ma S."/>
        </authorList>
    </citation>
    <scope>NUCLEOTIDE SEQUENCE</scope>
    <source>
        <strain evidence="2">DSM 7310</strain>
    </source>
</reference>
<sequence length="443" mass="49728">MKIFNNIIILSLIGLFSSTYLFNLAPIDYRGTIEIETPEEINDLKLITEEYNLLNPESITIHHQSDNEVVTKSVSNSIFTVDIYKENSLIRKGVEKLESVSPSVNMSIIVNKNNPIVTSLDISQESLGLEDGTYSFVFNSNLIANSDNSSISVNVTYDTAGTYYPAKTQAPTGTKGLTLYFATENSDALIPVTRFVVEDKSITRMAIEQLQNGPLSSKMRTVIKDVTNTTYNNGNVVIDIPSSYTAYNEGSAGSSLAYESFVKTIFDVDRYWPIHSITFTVDRKKVDTYFHERSGEAINLLPNIERNYLLYMAYKIDGRYYLFDYQIDTQSSGILASDTVEIQAQKLFDVYKDIKLSYGVSPIPKNVVLNDVTKQGTIITLNFNDSFLSAYKDREDLKQMMIESLAYTFTTLPHTDGIIISVNGEDKTGVIYPPEFINPEAIE</sequence>
<keyword evidence="3" id="KW-1185">Reference proteome</keyword>
<feature type="domain" description="GerMN" evidence="1">
    <location>
        <begin position="340"/>
        <end position="431"/>
    </location>
</feature>
<dbReference type="RefSeq" id="WP_179238856.1">
    <property type="nucleotide sequence ID" value="NZ_JACBNQ010000017.1"/>
</dbReference>
<evidence type="ECO:0000313" key="2">
    <source>
        <dbReference type="EMBL" id="NYB75154.1"/>
    </source>
</evidence>
<proteinExistence type="predicted"/>
<feature type="domain" description="GerMN" evidence="1">
    <location>
        <begin position="203"/>
        <end position="290"/>
    </location>
</feature>
<accession>A0A974BL19</accession>
<evidence type="ECO:0000313" key="3">
    <source>
        <dbReference type="Proteomes" id="UP000611629"/>
    </source>
</evidence>
<protein>
    <submittedName>
        <fullName evidence="2">GerMN domain-containing protein</fullName>
    </submittedName>
</protein>
<dbReference type="EMBL" id="JACBNQ010000017">
    <property type="protein sequence ID" value="NYB75154.1"/>
    <property type="molecule type" value="Genomic_DNA"/>
</dbReference>
<dbReference type="SMART" id="SM00909">
    <property type="entry name" value="Germane"/>
    <property type="match status" value="2"/>
</dbReference>
<name>A0A974BL19_SEDHY</name>
<comment type="caution">
    <text evidence="2">The sequence shown here is derived from an EMBL/GenBank/DDBJ whole genome shotgun (WGS) entry which is preliminary data.</text>
</comment>
<dbReference type="AlphaFoldDB" id="A0A974BL19"/>
<dbReference type="InterPro" id="IPR019606">
    <property type="entry name" value="GerMN"/>
</dbReference>
<dbReference type="Proteomes" id="UP000611629">
    <property type="component" value="Unassembled WGS sequence"/>
</dbReference>
<gene>
    <name evidence="2" type="ORF">HZF24_13480</name>
</gene>
<dbReference type="Pfam" id="PF10646">
    <property type="entry name" value="Germane"/>
    <property type="match status" value="2"/>
</dbReference>
<evidence type="ECO:0000259" key="1">
    <source>
        <dbReference type="SMART" id="SM00909"/>
    </source>
</evidence>
<organism evidence="2 3">
    <name type="scientific">Sedimentibacter hydroxybenzoicus DSM 7310</name>
    <dbReference type="NCBI Taxonomy" id="1123245"/>
    <lineage>
        <taxon>Bacteria</taxon>
        <taxon>Bacillati</taxon>
        <taxon>Bacillota</taxon>
        <taxon>Tissierellia</taxon>
        <taxon>Sedimentibacter</taxon>
    </lineage>
</organism>